<name>A0ABT8B5D2_9NEIS</name>
<feature type="transmembrane region" description="Helical" evidence="1">
    <location>
        <begin position="16"/>
        <end position="36"/>
    </location>
</feature>
<keyword evidence="1" id="KW-1133">Transmembrane helix</keyword>
<organism evidence="2 3">
    <name type="scientific">Chitinimonas viridis</name>
    <dbReference type="NCBI Taxonomy" id="664880"/>
    <lineage>
        <taxon>Bacteria</taxon>
        <taxon>Pseudomonadati</taxon>
        <taxon>Pseudomonadota</taxon>
        <taxon>Betaproteobacteria</taxon>
        <taxon>Neisseriales</taxon>
        <taxon>Chitinibacteraceae</taxon>
        <taxon>Chitinimonas</taxon>
    </lineage>
</organism>
<keyword evidence="3" id="KW-1185">Reference proteome</keyword>
<keyword evidence="2" id="KW-0830">Ubiquinone</keyword>
<accession>A0ABT8B5D2</accession>
<keyword evidence="1" id="KW-0812">Transmembrane</keyword>
<reference evidence="2" key="2">
    <citation type="submission" date="2023-06" db="EMBL/GenBank/DDBJ databases">
        <authorList>
            <person name="Lucena T."/>
            <person name="Sun Q."/>
        </authorList>
    </citation>
    <scope>NUCLEOTIDE SEQUENCE</scope>
    <source>
        <strain evidence="2">CECT 7703</strain>
    </source>
</reference>
<comment type="caution">
    <text evidence="2">The sequence shown here is derived from an EMBL/GenBank/DDBJ whole genome shotgun (WGS) entry which is preliminary data.</text>
</comment>
<dbReference type="Proteomes" id="UP001180081">
    <property type="component" value="Unassembled WGS sequence"/>
</dbReference>
<dbReference type="RefSeq" id="WP_290332284.1">
    <property type="nucleotide sequence ID" value="NZ_JAUFPU010000007.1"/>
</dbReference>
<evidence type="ECO:0000256" key="1">
    <source>
        <dbReference type="SAM" id="Phobius"/>
    </source>
</evidence>
<proteinExistence type="predicted"/>
<protein>
    <submittedName>
        <fullName evidence="2">Ubiquinone biosynthesis protein</fullName>
    </submittedName>
</protein>
<gene>
    <name evidence="2" type="ORF">QWZ03_08305</name>
</gene>
<reference evidence="2" key="1">
    <citation type="journal article" date="2014" name="Int. J. Syst. Evol. Microbiol.">
        <title>Complete genome of a new Firmicutes species belonging to the dominant human colonic microbiota ('Ruminococcus bicirculans') reveals two chromosomes and a selective capacity to utilize plant glucans.</title>
        <authorList>
            <consortium name="NISC Comparative Sequencing Program"/>
            <person name="Wegmann U."/>
            <person name="Louis P."/>
            <person name="Goesmann A."/>
            <person name="Henrissat B."/>
            <person name="Duncan S.H."/>
            <person name="Flint H.J."/>
        </authorList>
    </citation>
    <scope>NUCLEOTIDE SEQUENCE</scope>
    <source>
        <strain evidence="2">CECT 7703</strain>
    </source>
</reference>
<evidence type="ECO:0000313" key="3">
    <source>
        <dbReference type="Proteomes" id="UP001180081"/>
    </source>
</evidence>
<evidence type="ECO:0000313" key="2">
    <source>
        <dbReference type="EMBL" id="MDN3576763.1"/>
    </source>
</evidence>
<sequence>MLDVITTTLASYPTNLLTVLLGVLLIYWVLALFGLLDLDALDIDVDLDADPGELGQIASYVVAFGLTGVPFSVVISLVVLIAWLLCYLADRYLLFWMPGWMTLLAGTVVLIAALAAAVFVTARALRPMRGLFVEHNARGNASLVGLSCQITTLKVDERFGQANVETEGTAIAIRVRAAAPNSLVKGSVATIISYDEGSGCYEVVESPLI</sequence>
<feature type="transmembrane region" description="Helical" evidence="1">
    <location>
        <begin position="57"/>
        <end position="85"/>
    </location>
</feature>
<dbReference type="EMBL" id="JAUFPU010000007">
    <property type="protein sequence ID" value="MDN3576763.1"/>
    <property type="molecule type" value="Genomic_DNA"/>
</dbReference>
<keyword evidence="1" id="KW-0472">Membrane</keyword>
<feature type="transmembrane region" description="Helical" evidence="1">
    <location>
        <begin position="97"/>
        <end position="120"/>
    </location>
</feature>